<name>A0A371G3M1_MUCPR</name>
<feature type="non-terminal residue" evidence="1">
    <location>
        <position position="1"/>
    </location>
</feature>
<dbReference type="AlphaFoldDB" id="A0A371G3M1"/>
<dbReference type="EMBL" id="QJKJ01006858">
    <property type="protein sequence ID" value="RDX85179.1"/>
    <property type="molecule type" value="Genomic_DNA"/>
</dbReference>
<accession>A0A371G3M1</accession>
<proteinExistence type="predicted"/>
<reference evidence="1" key="1">
    <citation type="submission" date="2018-05" db="EMBL/GenBank/DDBJ databases">
        <title>Draft genome of Mucuna pruriens seed.</title>
        <authorList>
            <person name="Nnadi N.E."/>
            <person name="Vos R."/>
            <person name="Hasami M.H."/>
            <person name="Devisetty U.K."/>
            <person name="Aguiy J.C."/>
        </authorList>
    </citation>
    <scope>NUCLEOTIDE SEQUENCE [LARGE SCALE GENOMIC DNA]</scope>
    <source>
        <strain evidence="1">JCA_2017</strain>
    </source>
</reference>
<sequence length="130" mass="14927">MKQVETDSNIQEEAKTDFINLEQAEANSNIQDEVETDSVNLEEANRFQPGRVQLRTTESAFGRSRQSTPSTATQFVLPQSPTTELKPLPEHLNKHKKEIGWTLINLPRINPSICMHKIFLEEEARLIRKQ</sequence>
<keyword evidence="2" id="KW-1185">Reference proteome</keyword>
<dbReference type="Proteomes" id="UP000257109">
    <property type="component" value="Unassembled WGS sequence"/>
</dbReference>
<evidence type="ECO:0000313" key="2">
    <source>
        <dbReference type="Proteomes" id="UP000257109"/>
    </source>
</evidence>
<dbReference type="OrthoDB" id="2285730at2759"/>
<gene>
    <name evidence="1" type="ORF">CR513_33675</name>
</gene>
<evidence type="ECO:0000313" key="1">
    <source>
        <dbReference type="EMBL" id="RDX85179.1"/>
    </source>
</evidence>
<organism evidence="1 2">
    <name type="scientific">Mucuna pruriens</name>
    <name type="common">Velvet bean</name>
    <name type="synonym">Dolichos pruriens</name>
    <dbReference type="NCBI Taxonomy" id="157652"/>
    <lineage>
        <taxon>Eukaryota</taxon>
        <taxon>Viridiplantae</taxon>
        <taxon>Streptophyta</taxon>
        <taxon>Embryophyta</taxon>
        <taxon>Tracheophyta</taxon>
        <taxon>Spermatophyta</taxon>
        <taxon>Magnoliopsida</taxon>
        <taxon>eudicotyledons</taxon>
        <taxon>Gunneridae</taxon>
        <taxon>Pentapetalae</taxon>
        <taxon>rosids</taxon>
        <taxon>fabids</taxon>
        <taxon>Fabales</taxon>
        <taxon>Fabaceae</taxon>
        <taxon>Papilionoideae</taxon>
        <taxon>50 kb inversion clade</taxon>
        <taxon>NPAAA clade</taxon>
        <taxon>indigoferoid/millettioid clade</taxon>
        <taxon>Phaseoleae</taxon>
        <taxon>Mucuna</taxon>
    </lineage>
</organism>
<comment type="caution">
    <text evidence="1">The sequence shown here is derived from an EMBL/GenBank/DDBJ whole genome shotgun (WGS) entry which is preliminary data.</text>
</comment>
<protein>
    <submittedName>
        <fullName evidence="1">Uncharacterized protein</fullName>
    </submittedName>
</protein>